<feature type="transmembrane region" description="Helical" evidence="10">
    <location>
        <begin position="61"/>
        <end position="81"/>
    </location>
</feature>
<dbReference type="PANTHER" id="PTHR28259:SF1">
    <property type="entry name" value="FLUORIDE EXPORT PROTEIN 1-RELATED"/>
    <property type="match status" value="1"/>
</dbReference>
<keyword evidence="10" id="KW-0479">Metal-binding</keyword>
<comment type="caution">
    <text evidence="11">The sequence shown here is derived from an EMBL/GenBank/DDBJ whole genome shotgun (WGS) entry which is preliminary data.</text>
</comment>
<comment type="activity regulation">
    <text evidence="10">Na(+) is not transported, but it plays an essential structural role and its presence is essential for fluoride channel function.</text>
</comment>
<dbReference type="NCBIfam" id="TIGR00494">
    <property type="entry name" value="crcB"/>
    <property type="match status" value="1"/>
</dbReference>
<accession>A0ABT9CFQ5</accession>
<dbReference type="PANTHER" id="PTHR28259">
    <property type="entry name" value="FLUORIDE EXPORT PROTEIN 1-RELATED"/>
    <property type="match status" value="1"/>
</dbReference>
<comment type="subcellular location">
    <subcellularLocation>
        <location evidence="1 10">Cell membrane</location>
        <topology evidence="1 10">Multi-pass membrane protein</topology>
    </subcellularLocation>
</comment>
<dbReference type="Proteomes" id="UP001240171">
    <property type="component" value="Unassembled WGS sequence"/>
</dbReference>
<keyword evidence="10" id="KW-0915">Sodium</keyword>
<evidence type="ECO:0000256" key="3">
    <source>
        <dbReference type="ARBA" id="ARBA00022692"/>
    </source>
</evidence>
<keyword evidence="10" id="KW-0406">Ion transport</keyword>
<dbReference type="RefSeq" id="WP_305025327.1">
    <property type="nucleotide sequence ID" value="NZ_JAUQTB010000012.1"/>
</dbReference>
<comment type="similarity">
    <text evidence="7 10">Belongs to the fluoride channel Fluc/FEX (TC 1.A.43) family.</text>
</comment>
<comment type="catalytic activity">
    <reaction evidence="8">
        <text>fluoride(in) = fluoride(out)</text>
        <dbReference type="Rhea" id="RHEA:76159"/>
        <dbReference type="ChEBI" id="CHEBI:17051"/>
    </reaction>
    <physiologicalReaction direction="left-to-right" evidence="8">
        <dbReference type="Rhea" id="RHEA:76160"/>
    </physiologicalReaction>
</comment>
<evidence type="ECO:0000313" key="12">
    <source>
        <dbReference type="Proteomes" id="UP001240171"/>
    </source>
</evidence>
<comment type="function">
    <text evidence="9 10">Fluoride-specific ion channel. Important for reducing fluoride concentration in the cell, thus reducing its toxicity.</text>
</comment>
<name>A0ABT9CFQ5_9BACL</name>
<feature type="binding site" evidence="10">
    <location>
        <position position="72"/>
    </location>
    <ligand>
        <name>Na(+)</name>
        <dbReference type="ChEBI" id="CHEBI:29101"/>
        <note>structural</note>
    </ligand>
</feature>
<evidence type="ECO:0000256" key="6">
    <source>
        <dbReference type="ARBA" id="ARBA00023303"/>
    </source>
</evidence>
<keyword evidence="3 10" id="KW-0812">Transmembrane</keyword>
<gene>
    <name evidence="10 11" type="primary">crcB</name>
    <name evidence="10" type="synonym">fluC</name>
    <name evidence="11" type="ORF">Q5741_16990</name>
</gene>
<evidence type="ECO:0000256" key="5">
    <source>
        <dbReference type="ARBA" id="ARBA00023136"/>
    </source>
</evidence>
<keyword evidence="10" id="KW-0813">Transport</keyword>
<keyword evidence="2 10" id="KW-1003">Cell membrane</keyword>
<evidence type="ECO:0000256" key="10">
    <source>
        <dbReference type="HAMAP-Rule" id="MF_00454"/>
    </source>
</evidence>
<feature type="transmembrane region" description="Helical" evidence="10">
    <location>
        <begin position="93"/>
        <end position="115"/>
    </location>
</feature>
<dbReference type="HAMAP" id="MF_00454">
    <property type="entry name" value="FluC"/>
    <property type="match status" value="1"/>
</dbReference>
<keyword evidence="12" id="KW-1185">Reference proteome</keyword>
<keyword evidence="5 10" id="KW-0472">Membrane</keyword>
<protein>
    <recommendedName>
        <fullName evidence="10">Fluoride-specific ion channel FluC</fullName>
    </recommendedName>
</protein>
<evidence type="ECO:0000256" key="7">
    <source>
        <dbReference type="ARBA" id="ARBA00035120"/>
    </source>
</evidence>
<evidence type="ECO:0000256" key="9">
    <source>
        <dbReference type="ARBA" id="ARBA00049940"/>
    </source>
</evidence>
<keyword evidence="4 10" id="KW-1133">Transmembrane helix</keyword>
<dbReference type="EMBL" id="JAUQTB010000012">
    <property type="protein sequence ID" value="MDO7908106.1"/>
    <property type="molecule type" value="Genomic_DNA"/>
</dbReference>
<organism evidence="11 12">
    <name type="scientific">Paenibacillus lacisoli</name>
    <dbReference type="NCBI Taxonomy" id="3064525"/>
    <lineage>
        <taxon>Bacteria</taxon>
        <taxon>Bacillati</taxon>
        <taxon>Bacillota</taxon>
        <taxon>Bacilli</taxon>
        <taxon>Bacillales</taxon>
        <taxon>Paenibacillaceae</taxon>
        <taxon>Paenibacillus</taxon>
    </lineage>
</organism>
<dbReference type="Pfam" id="PF02537">
    <property type="entry name" value="CRCB"/>
    <property type="match status" value="1"/>
</dbReference>
<keyword evidence="6 10" id="KW-0407">Ion channel</keyword>
<feature type="transmembrane region" description="Helical" evidence="10">
    <location>
        <begin position="30"/>
        <end position="49"/>
    </location>
</feature>
<evidence type="ECO:0000256" key="2">
    <source>
        <dbReference type="ARBA" id="ARBA00022475"/>
    </source>
</evidence>
<proteinExistence type="inferred from homology"/>
<feature type="binding site" evidence="10">
    <location>
        <position position="75"/>
    </location>
    <ligand>
        <name>Na(+)</name>
        <dbReference type="ChEBI" id="CHEBI:29101"/>
        <note>structural</note>
    </ligand>
</feature>
<evidence type="ECO:0000256" key="8">
    <source>
        <dbReference type="ARBA" id="ARBA00035585"/>
    </source>
</evidence>
<evidence type="ECO:0000256" key="4">
    <source>
        <dbReference type="ARBA" id="ARBA00022989"/>
    </source>
</evidence>
<sequence length="118" mass="12699">MIWMVAIGGAAGALSRYGLGGWISRRTTAWIPWGTWIINLTGSLLLGLLYSWHRSGALPDWGWGLVGVGFCGAYTTFSTFGYETIQLLEGRRIIRAAVYVASSVVLGTAAAWLGMEIG</sequence>
<reference evidence="11 12" key="1">
    <citation type="submission" date="2023-07" db="EMBL/GenBank/DDBJ databases">
        <title>Paenibacillus sp. JX-17 nov. isolated from soil.</title>
        <authorList>
            <person name="Wan Y."/>
            <person name="Liu B."/>
        </authorList>
    </citation>
    <scope>NUCLEOTIDE SEQUENCE [LARGE SCALE GENOMIC DNA]</scope>
    <source>
        <strain evidence="11 12">JX-17</strain>
    </source>
</reference>
<dbReference type="InterPro" id="IPR003691">
    <property type="entry name" value="FluC"/>
</dbReference>
<evidence type="ECO:0000256" key="1">
    <source>
        <dbReference type="ARBA" id="ARBA00004651"/>
    </source>
</evidence>
<evidence type="ECO:0000313" key="11">
    <source>
        <dbReference type="EMBL" id="MDO7908106.1"/>
    </source>
</evidence>